<feature type="compositionally biased region" description="Basic and acidic residues" evidence="8">
    <location>
        <begin position="298"/>
        <end position="308"/>
    </location>
</feature>
<keyword evidence="3" id="KW-0677">Repeat</keyword>
<comment type="caution">
    <text evidence="10">The sequence shown here is derived from an EMBL/GenBank/DDBJ whole genome shotgun (WGS) entry which is preliminary data.</text>
</comment>
<feature type="region of interest" description="Disordered" evidence="8">
    <location>
        <begin position="244"/>
        <end position="392"/>
    </location>
</feature>
<evidence type="ECO:0000313" key="11">
    <source>
        <dbReference type="Proteomes" id="UP001209878"/>
    </source>
</evidence>
<keyword evidence="6" id="KW-0539">Nucleus</keyword>
<dbReference type="PROSITE" id="PS50157">
    <property type="entry name" value="ZINC_FINGER_C2H2_2"/>
    <property type="match status" value="3"/>
</dbReference>
<feature type="domain" description="C2H2-type" evidence="9">
    <location>
        <begin position="722"/>
        <end position="750"/>
    </location>
</feature>
<feature type="compositionally biased region" description="Basic and acidic residues" evidence="8">
    <location>
        <begin position="623"/>
        <end position="636"/>
    </location>
</feature>
<feature type="region of interest" description="Disordered" evidence="8">
    <location>
        <begin position="41"/>
        <end position="65"/>
    </location>
</feature>
<feature type="domain" description="C2H2-type" evidence="9">
    <location>
        <begin position="796"/>
        <end position="823"/>
    </location>
</feature>
<reference evidence="10" key="1">
    <citation type="journal article" date="2023" name="Mol. Biol. Evol.">
        <title>Third-Generation Sequencing Reveals the Adaptive Role of the Epigenome in Three Deep-Sea Polychaetes.</title>
        <authorList>
            <person name="Perez M."/>
            <person name="Aroh O."/>
            <person name="Sun Y."/>
            <person name="Lan Y."/>
            <person name="Juniper S.K."/>
            <person name="Young C.R."/>
            <person name="Angers B."/>
            <person name="Qian P.Y."/>
        </authorList>
    </citation>
    <scope>NUCLEOTIDE SEQUENCE</scope>
    <source>
        <strain evidence="10">R07B-5</strain>
    </source>
</reference>
<dbReference type="GO" id="GO:0005634">
    <property type="term" value="C:nucleus"/>
    <property type="evidence" value="ECO:0007669"/>
    <property type="project" value="UniProtKB-SubCell"/>
</dbReference>
<dbReference type="AlphaFoldDB" id="A0AAD9NSI8"/>
<proteinExistence type="predicted"/>
<evidence type="ECO:0000256" key="2">
    <source>
        <dbReference type="ARBA" id="ARBA00022723"/>
    </source>
</evidence>
<evidence type="ECO:0000256" key="5">
    <source>
        <dbReference type="ARBA" id="ARBA00022833"/>
    </source>
</evidence>
<evidence type="ECO:0000259" key="9">
    <source>
        <dbReference type="PROSITE" id="PS50157"/>
    </source>
</evidence>
<feature type="compositionally biased region" description="Acidic residues" evidence="8">
    <location>
        <begin position="371"/>
        <end position="384"/>
    </location>
</feature>
<gene>
    <name evidence="10" type="ORF">NP493_518g00025</name>
</gene>
<dbReference type="PANTHER" id="PTHR24406">
    <property type="entry name" value="TRANSCRIPTIONAL REPRESSOR CTCFL-RELATED"/>
    <property type="match status" value="1"/>
</dbReference>
<dbReference type="SUPFAM" id="SSF57667">
    <property type="entry name" value="beta-beta-alpha zinc fingers"/>
    <property type="match status" value="1"/>
</dbReference>
<dbReference type="Gene3D" id="3.30.160.60">
    <property type="entry name" value="Classic Zinc Finger"/>
    <property type="match status" value="2"/>
</dbReference>
<comment type="subcellular location">
    <subcellularLocation>
        <location evidence="1">Nucleus</location>
    </subcellularLocation>
</comment>
<accession>A0AAD9NSI8</accession>
<evidence type="ECO:0000256" key="1">
    <source>
        <dbReference type="ARBA" id="ARBA00004123"/>
    </source>
</evidence>
<dbReference type="InterPro" id="IPR017956">
    <property type="entry name" value="AT_hook_DNA-bd_motif"/>
</dbReference>
<keyword evidence="11" id="KW-1185">Reference proteome</keyword>
<feature type="compositionally biased region" description="Basic and acidic residues" evidence="8">
    <location>
        <begin position="272"/>
        <end position="286"/>
    </location>
</feature>
<dbReference type="Proteomes" id="UP001209878">
    <property type="component" value="Unassembled WGS sequence"/>
</dbReference>
<feature type="compositionally biased region" description="Basic residues" evidence="8">
    <location>
        <begin position="287"/>
        <end position="297"/>
    </location>
</feature>
<evidence type="ECO:0000256" key="7">
    <source>
        <dbReference type="PROSITE-ProRule" id="PRU00042"/>
    </source>
</evidence>
<evidence type="ECO:0000313" key="10">
    <source>
        <dbReference type="EMBL" id="KAK2179021.1"/>
    </source>
</evidence>
<evidence type="ECO:0000256" key="3">
    <source>
        <dbReference type="ARBA" id="ARBA00022737"/>
    </source>
</evidence>
<organism evidence="10 11">
    <name type="scientific">Ridgeia piscesae</name>
    <name type="common">Tubeworm</name>
    <dbReference type="NCBI Taxonomy" id="27915"/>
    <lineage>
        <taxon>Eukaryota</taxon>
        <taxon>Metazoa</taxon>
        <taxon>Spiralia</taxon>
        <taxon>Lophotrochozoa</taxon>
        <taxon>Annelida</taxon>
        <taxon>Polychaeta</taxon>
        <taxon>Sedentaria</taxon>
        <taxon>Canalipalpata</taxon>
        <taxon>Sabellida</taxon>
        <taxon>Siboglinidae</taxon>
        <taxon>Ridgeia</taxon>
    </lineage>
</organism>
<dbReference type="InterPro" id="IPR013087">
    <property type="entry name" value="Znf_C2H2_type"/>
</dbReference>
<keyword evidence="4 7" id="KW-0863">Zinc-finger</keyword>
<dbReference type="SMART" id="SM00355">
    <property type="entry name" value="ZnF_C2H2"/>
    <property type="match status" value="12"/>
</dbReference>
<dbReference type="GO" id="GO:0008270">
    <property type="term" value="F:zinc ion binding"/>
    <property type="evidence" value="ECO:0007669"/>
    <property type="project" value="UniProtKB-KW"/>
</dbReference>
<evidence type="ECO:0000256" key="4">
    <source>
        <dbReference type="ARBA" id="ARBA00022771"/>
    </source>
</evidence>
<keyword evidence="2" id="KW-0479">Metal-binding</keyword>
<dbReference type="SMART" id="SM00384">
    <property type="entry name" value="AT_hook"/>
    <property type="match status" value="2"/>
</dbReference>
<feature type="domain" description="C2H2-type" evidence="9">
    <location>
        <begin position="691"/>
        <end position="719"/>
    </location>
</feature>
<dbReference type="EMBL" id="JAODUO010000518">
    <property type="protein sequence ID" value="KAK2179021.1"/>
    <property type="molecule type" value="Genomic_DNA"/>
</dbReference>
<dbReference type="InterPro" id="IPR036236">
    <property type="entry name" value="Znf_C2H2_sf"/>
</dbReference>
<dbReference type="GO" id="GO:0003677">
    <property type="term" value="F:DNA binding"/>
    <property type="evidence" value="ECO:0007669"/>
    <property type="project" value="InterPro"/>
</dbReference>
<dbReference type="PROSITE" id="PS00028">
    <property type="entry name" value="ZINC_FINGER_C2H2_1"/>
    <property type="match status" value="2"/>
</dbReference>
<name>A0AAD9NSI8_RIDPI</name>
<evidence type="ECO:0000256" key="8">
    <source>
        <dbReference type="SAM" id="MobiDB-lite"/>
    </source>
</evidence>
<protein>
    <recommendedName>
        <fullName evidence="9">C2H2-type domain-containing protein</fullName>
    </recommendedName>
</protein>
<feature type="region of interest" description="Disordered" evidence="8">
    <location>
        <begin position="603"/>
        <end position="646"/>
    </location>
</feature>
<sequence length="1115" mass="123975">MSQDVVSCVLDEAVLSPANTLQQENIVDSQIGDVPQVADVKQHPKENSSTIGYVGDDSTDASNGASCKTVRSEKDEGGYEISDQQPQCGNVVKEESTVSEVHSERLFKTLAKGDTPATTTSFTWHVTSQEPCKEDCPKTDTSSCCVNDVPTSPSHCMVTRKLESRRPSTSTVRSNKRSTLTPRVTVDVSVCDRTMAAHIESGVGISVMFFCKKCRSHSSTSLTDVSDHAMTCDTTTVVPVKRKRGRPRLNCTSGHKAVVTSSGTIVDPGGGDGRKRERTDNDDGLPRKRGRPRLHRSRSGDDDRRRIIAENNGSTESCVAESVTVKTELQEGDASDNPMNGAEHNYATSDAGEAGASDSDIKADVPFPTTEGEDDNVKEEDTEEATGGFDEPTEPRRWFCSLCPSTLLHSGTELDIHRQCHVHNDDGSVSLNCYICGSDWQTHRSHRWYVIKRHLRLAHRVDFRLACDLCDDVTFEDHESLNRHVQRAHKRRCRFRACKFSATSARDIETHERCHDDRDPTKFRCYLCGYRPRPNKRPWFLLHSHLVASHPGVIRALYQCRSCDRGYQEMQKLVAHAASCGKTNKLTCIVCAQKIHPKGMVSHMRSHVDREATSDAARAAAVKTEENDSDEHKDGSTEGLQDPSNAYTCSRHRISFASQDELTQHFVEVHWGLTKDGATGLPAGGVGENPVKCPFCYKKFATCERFDLHVQYVHAPDKMGNALCTTCGKKFLNGTRLRNHVREVHEGKRRTRVPPRRGPNGAPVKYHMCDKCVYSTPILLRLRNHYMSEHEGVHPYACDRCEYKTNEKSDLRRHKLKHYGLKRYRCDYCPYKTDTRWVLVKHCHSQHGVELPRRSRDTLGCRTSKRRLNKKSARRLEALETVVTSLPQDASLLLPGHADAFHVLPADPSGETYHVLEQGTGSHIQILNMDEALPGFDIQHGHELAAGQLPQYRVVQSTSQPVVAAPDVEQELHVVTSGDAVDLMDDGCQQYEVVSTGGEQLAAGQRFQIVTDADGVQQIQVVMDAEEDLLSTDYQVVSLPQEMHGYDEEYQLVQGIVPSVGSQEVIIDCGDTAQDETETDEQVVYAVEPTETEACGTEAAESTLLLLAVSPDEAQ</sequence>
<dbReference type="InterPro" id="IPR050888">
    <property type="entry name" value="ZnF_C2H2-type_TF"/>
</dbReference>
<keyword evidence="5" id="KW-0862">Zinc</keyword>
<evidence type="ECO:0000256" key="6">
    <source>
        <dbReference type="ARBA" id="ARBA00023242"/>
    </source>
</evidence>